<gene>
    <name evidence="2" type="ORF">HCN44_008732</name>
</gene>
<dbReference type="GO" id="GO:0005524">
    <property type="term" value="F:ATP binding"/>
    <property type="evidence" value="ECO:0007669"/>
    <property type="project" value="InterPro"/>
</dbReference>
<keyword evidence="3" id="KW-1185">Reference proteome</keyword>
<name>A0A834Y3B9_APHGI</name>
<feature type="domain" description="Protein kinase" evidence="1">
    <location>
        <begin position="31"/>
        <end position="339"/>
    </location>
</feature>
<dbReference type="PANTHER" id="PTHR24361">
    <property type="entry name" value="MITOGEN-ACTIVATED KINASE KINASE KINASE"/>
    <property type="match status" value="1"/>
</dbReference>
<comment type="caution">
    <text evidence="2">The sequence shown here is derived from an EMBL/GenBank/DDBJ whole genome shotgun (WGS) entry which is preliminary data.</text>
</comment>
<dbReference type="InterPro" id="IPR053235">
    <property type="entry name" value="Ser_Thr_kinase"/>
</dbReference>
<dbReference type="PANTHER" id="PTHR24361:SF785">
    <property type="entry name" value="DUAL SPECIFICITY MITOGEN-ACTIVATED PROTEIN KINASE KINASE 1"/>
    <property type="match status" value="1"/>
</dbReference>
<organism evidence="2 3">
    <name type="scientific">Aphidius gifuensis</name>
    <name type="common">Parasitoid wasp</name>
    <dbReference type="NCBI Taxonomy" id="684658"/>
    <lineage>
        <taxon>Eukaryota</taxon>
        <taxon>Metazoa</taxon>
        <taxon>Ecdysozoa</taxon>
        <taxon>Arthropoda</taxon>
        <taxon>Hexapoda</taxon>
        <taxon>Insecta</taxon>
        <taxon>Pterygota</taxon>
        <taxon>Neoptera</taxon>
        <taxon>Endopterygota</taxon>
        <taxon>Hymenoptera</taxon>
        <taxon>Apocrita</taxon>
        <taxon>Ichneumonoidea</taxon>
        <taxon>Braconidae</taxon>
        <taxon>Aphidiinae</taxon>
        <taxon>Aphidius</taxon>
    </lineage>
</organism>
<dbReference type="InterPro" id="IPR000719">
    <property type="entry name" value="Prot_kinase_dom"/>
</dbReference>
<dbReference type="PROSITE" id="PS00108">
    <property type="entry name" value="PROTEIN_KINASE_ST"/>
    <property type="match status" value="1"/>
</dbReference>
<accession>A0A834Y3B9</accession>
<dbReference type="SUPFAM" id="SSF56112">
    <property type="entry name" value="Protein kinase-like (PK-like)"/>
    <property type="match status" value="1"/>
</dbReference>
<evidence type="ECO:0000313" key="3">
    <source>
        <dbReference type="Proteomes" id="UP000639338"/>
    </source>
</evidence>
<dbReference type="Pfam" id="PF00069">
    <property type="entry name" value="Pkinase"/>
    <property type="match status" value="1"/>
</dbReference>
<proteinExistence type="predicted"/>
<dbReference type="GO" id="GO:0005737">
    <property type="term" value="C:cytoplasm"/>
    <property type="evidence" value="ECO:0007669"/>
    <property type="project" value="TreeGrafter"/>
</dbReference>
<protein>
    <recommendedName>
        <fullName evidence="1">Protein kinase domain-containing protein</fullName>
    </recommendedName>
</protein>
<dbReference type="InterPro" id="IPR008271">
    <property type="entry name" value="Ser/Thr_kinase_AS"/>
</dbReference>
<dbReference type="Gene3D" id="1.10.510.10">
    <property type="entry name" value="Transferase(Phosphotransferase) domain 1"/>
    <property type="match status" value="1"/>
</dbReference>
<reference evidence="2 3" key="1">
    <citation type="submission" date="2020-08" db="EMBL/GenBank/DDBJ databases">
        <title>Aphidius gifuensis genome sequencing and assembly.</title>
        <authorList>
            <person name="Du Z."/>
        </authorList>
    </citation>
    <scope>NUCLEOTIDE SEQUENCE [LARGE SCALE GENOMIC DNA]</scope>
    <source>
        <strain evidence="2">YNYX2018</strain>
        <tissue evidence="2">Adults</tissue>
    </source>
</reference>
<dbReference type="InterPro" id="IPR011009">
    <property type="entry name" value="Kinase-like_dom_sf"/>
</dbReference>
<dbReference type="AlphaFoldDB" id="A0A834Y3B9"/>
<evidence type="ECO:0000259" key="1">
    <source>
        <dbReference type="PROSITE" id="PS50011"/>
    </source>
</evidence>
<dbReference type="Proteomes" id="UP000639338">
    <property type="component" value="Unassembled WGS sequence"/>
</dbReference>
<dbReference type="GO" id="GO:0004674">
    <property type="term" value="F:protein serine/threonine kinase activity"/>
    <property type="evidence" value="ECO:0007669"/>
    <property type="project" value="TreeGrafter"/>
</dbReference>
<dbReference type="EMBL" id="JACMRX010000002">
    <property type="protein sequence ID" value="KAF7995977.1"/>
    <property type="molecule type" value="Genomic_DNA"/>
</dbReference>
<dbReference type="Gene3D" id="3.30.200.20">
    <property type="entry name" value="Phosphorylase Kinase, domain 1"/>
    <property type="match status" value="1"/>
</dbReference>
<sequence>MTEFKTPTNRRIRTRLEHNSEFQAPIKIPASPFLKQIGYGCGVNVFQLERSPRVGCSRSPWAIKKRNGWAKDKKYDERIRLEAEILRNLKHPNIVGFRAFTMSETGAPCLAMEQLDISLGDMIEEKAENVNGPFKASAIQNVSFEIAKGLNYLHHIVQILHGDVKSYNILVSKNLNIVKICDFGVSVPITEKLELDKSNGDFVYTGTECWNAPEIITGEGPVTNKTDMWAYGLVIWEMIALSPPHIEIDESMNTSAFDDLTFEDSMKLQDDSKIQSLDESFVEEKCKAKYGTRPALPAIEIGMEYTKVLEIFFLCTEQDYKTRPSAKGVVSYFNNHVKLSSTCEKTNI</sequence>
<dbReference type="OrthoDB" id="4062651at2759"/>
<evidence type="ECO:0000313" key="2">
    <source>
        <dbReference type="EMBL" id="KAF7995977.1"/>
    </source>
</evidence>
<dbReference type="SMART" id="SM00220">
    <property type="entry name" value="S_TKc"/>
    <property type="match status" value="1"/>
</dbReference>
<dbReference type="PROSITE" id="PS50011">
    <property type="entry name" value="PROTEIN_KINASE_DOM"/>
    <property type="match status" value="1"/>
</dbReference>